<feature type="binding site" evidence="6">
    <location>
        <position position="50"/>
    </location>
    <ligand>
        <name>AMP</name>
        <dbReference type="ChEBI" id="CHEBI:456215"/>
    </ligand>
</feature>
<dbReference type="GO" id="GO:0005524">
    <property type="term" value="F:ATP binding"/>
    <property type="evidence" value="ECO:0007669"/>
    <property type="project" value="UniProtKB-UniRule"/>
</dbReference>
<evidence type="ECO:0000256" key="6">
    <source>
        <dbReference type="HAMAP-Rule" id="MF_00235"/>
    </source>
</evidence>
<sequence length="235" mass="26179">MSCVINPPEPIVLKARNTEMNILFMGPPGAGKGTQAERIVEEFQVPHISTGDAFRLAMKQGTQLGQKAKEYVDQGLLVPDDVTNGIVRERLQQDDCSKGFLLDGFPRTLSQAEALDEMLKDMDRKIDHVVNLKVDRSLLLARLTGRRICKSCGSTYHVLFNPPAQEGICDKCNGELYQRSDDTEEKVGTRLDEYISKTAPLLAYYEEKGLLREVDGEKEIDTVTSEIVSCLRGLS</sequence>
<proteinExistence type="inferred from homology"/>
<dbReference type="GO" id="GO:0004017">
    <property type="term" value="F:AMP kinase activity"/>
    <property type="evidence" value="ECO:0007669"/>
    <property type="project" value="UniProtKB-UniRule"/>
</dbReference>
<keyword evidence="6" id="KW-0479">Metal-binding</keyword>
<keyword evidence="11" id="KW-1185">Reference proteome</keyword>
<comment type="catalytic activity">
    <reaction evidence="6 8">
        <text>AMP + ATP = 2 ADP</text>
        <dbReference type="Rhea" id="RHEA:12973"/>
        <dbReference type="ChEBI" id="CHEBI:30616"/>
        <dbReference type="ChEBI" id="CHEBI:456215"/>
        <dbReference type="ChEBI" id="CHEBI:456216"/>
        <dbReference type="EC" id="2.7.4.3"/>
    </reaction>
</comment>
<dbReference type="InterPro" id="IPR000850">
    <property type="entry name" value="Adenylat/UMP-CMP_kin"/>
</dbReference>
<name>A0A917D1V6_9BACL</name>
<organism evidence="10 11">
    <name type="scientific">Paenibacillus abyssi</name>
    <dbReference type="NCBI Taxonomy" id="1340531"/>
    <lineage>
        <taxon>Bacteria</taxon>
        <taxon>Bacillati</taxon>
        <taxon>Bacillota</taxon>
        <taxon>Bacilli</taxon>
        <taxon>Bacillales</taxon>
        <taxon>Paenibacillaceae</taxon>
        <taxon>Paenibacillus</taxon>
    </lineage>
</organism>
<feature type="binding site" evidence="6">
    <location>
        <begin position="76"/>
        <end position="78"/>
    </location>
    <ligand>
        <name>AMP</name>
        <dbReference type="ChEBI" id="CHEBI:456215"/>
    </ligand>
</feature>
<evidence type="ECO:0000256" key="3">
    <source>
        <dbReference type="ARBA" id="ARBA00022741"/>
    </source>
</evidence>
<comment type="domain">
    <text evidence="6">Consists of three domains, a large central CORE domain and two small peripheral domains, NMPbind and LID, which undergo movements during catalysis. The LID domain closes over the site of phosphoryl transfer upon ATP binding. Assembling and dissambling the active center during each catalytic cycle provides an effective means to prevent ATP hydrolysis. Some bacteria have evolved a zinc-coordinating structure that stabilizes the LID domain.</text>
</comment>
<dbReference type="Pfam" id="PF00406">
    <property type="entry name" value="ADK"/>
    <property type="match status" value="1"/>
</dbReference>
<dbReference type="NCBIfam" id="NF001381">
    <property type="entry name" value="PRK00279.1-3"/>
    <property type="match status" value="1"/>
</dbReference>
<evidence type="ECO:0000313" key="11">
    <source>
        <dbReference type="Proteomes" id="UP000644756"/>
    </source>
</evidence>
<feature type="binding site" evidence="6">
    <location>
        <position position="190"/>
    </location>
    <ligand>
        <name>AMP</name>
        <dbReference type="ChEBI" id="CHEBI:456215"/>
    </ligand>
</feature>
<keyword evidence="6" id="KW-0862">Zinc</keyword>
<keyword evidence="3 6" id="KW-0547">Nucleotide-binding</keyword>
<dbReference type="Gene3D" id="3.40.50.300">
    <property type="entry name" value="P-loop containing nucleotide triphosphate hydrolases"/>
    <property type="match status" value="1"/>
</dbReference>
<feature type="binding site" evidence="6">
    <location>
        <position position="149"/>
    </location>
    <ligand>
        <name>Zn(2+)</name>
        <dbReference type="ChEBI" id="CHEBI:29105"/>
        <note>structural</note>
    </ligand>
</feature>
<dbReference type="GO" id="GO:0044209">
    <property type="term" value="P:AMP salvage"/>
    <property type="evidence" value="ECO:0007669"/>
    <property type="project" value="UniProtKB-UniRule"/>
</dbReference>
<dbReference type="EMBL" id="BMGR01000007">
    <property type="protein sequence ID" value="GGG07216.1"/>
    <property type="molecule type" value="Genomic_DNA"/>
</dbReference>
<dbReference type="SUPFAM" id="SSF52540">
    <property type="entry name" value="P-loop containing nucleoside triphosphate hydrolases"/>
    <property type="match status" value="1"/>
</dbReference>
<evidence type="ECO:0000313" key="10">
    <source>
        <dbReference type="EMBL" id="GGG07216.1"/>
    </source>
</evidence>
<dbReference type="HAMAP" id="MF_00235">
    <property type="entry name" value="Adenylate_kinase_Adk"/>
    <property type="match status" value="1"/>
</dbReference>
<comment type="subcellular location">
    <subcellularLocation>
        <location evidence="6 8">Cytoplasm</location>
    </subcellularLocation>
</comment>
<feature type="region of interest" description="NMP" evidence="6">
    <location>
        <begin position="49"/>
        <end position="78"/>
    </location>
</feature>
<keyword evidence="5 6" id="KW-0067">ATP-binding</keyword>
<comment type="caution">
    <text evidence="10">The sequence shown here is derived from an EMBL/GenBank/DDBJ whole genome shotgun (WGS) entry which is preliminary data.</text>
</comment>
<feature type="domain" description="Adenylate kinase active site lid" evidence="9">
    <location>
        <begin position="146"/>
        <end position="181"/>
    </location>
</feature>
<evidence type="ECO:0000256" key="4">
    <source>
        <dbReference type="ARBA" id="ARBA00022777"/>
    </source>
</evidence>
<dbReference type="CDD" id="cd01428">
    <property type="entry name" value="ADK"/>
    <property type="match status" value="1"/>
</dbReference>
<feature type="binding site" evidence="6">
    <location>
        <position position="179"/>
    </location>
    <ligand>
        <name>AMP</name>
        <dbReference type="ChEBI" id="CHEBI:456215"/>
    </ligand>
</feature>
<dbReference type="PRINTS" id="PR00094">
    <property type="entry name" value="ADENYLTKNASE"/>
</dbReference>
<comment type="subunit">
    <text evidence="6 8">Monomer.</text>
</comment>
<dbReference type="PROSITE" id="PS00113">
    <property type="entry name" value="ADENYLATE_KINASE"/>
    <property type="match status" value="1"/>
</dbReference>
<accession>A0A917D1V6</accession>
<evidence type="ECO:0000256" key="5">
    <source>
        <dbReference type="ARBA" id="ARBA00022840"/>
    </source>
</evidence>
<comment type="function">
    <text evidence="6">Catalyzes the reversible transfer of the terminal phosphate group between ATP and AMP. Plays an important role in cellular energy homeostasis and in adenine nucleotide metabolism.</text>
</comment>
<evidence type="ECO:0000256" key="8">
    <source>
        <dbReference type="RuleBase" id="RU003331"/>
    </source>
</evidence>
<evidence type="ECO:0000259" key="9">
    <source>
        <dbReference type="Pfam" id="PF05191"/>
    </source>
</evidence>
<feature type="binding site" evidence="6">
    <location>
        <position position="55"/>
    </location>
    <ligand>
        <name>AMP</name>
        <dbReference type="ChEBI" id="CHEBI:456215"/>
    </ligand>
</feature>
<feature type="binding site" evidence="6">
    <location>
        <position position="169"/>
    </location>
    <ligand>
        <name>Zn(2+)</name>
        <dbReference type="ChEBI" id="CHEBI:29105"/>
        <note>structural</note>
    </ligand>
</feature>
<feature type="binding site" evidence="6">
    <location>
        <begin position="155"/>
        <end position="156"/>
    </location>
    <ligand>
        <name>ATP</name>
        <dbReference type="ChEBI" id="CHEBI:30616"/>
    </ligand>
</feature>
<feature type="region of interest" description="LID" evidence="6">
    <location>
        <begin position="145"/>
        <end position="182"/>
    </location>
</feature>
<reference evidence="10" key="1">
    <citation type="journal article" date="2014" name="Int. J. Syst. Evol. Microbiol.">
        <title>Complete genome sequence of Corynebacterium casei LMG S-19264T (=DSM 44701T), isolated from a smear-ripened cheese.</title>
        <authorList>
            <consortium name="US DOE Joint Genome Institute (JGI-PGF)"/>
            <person name="Walter F."/>
            <person name="Albersmeier A."/>
            <person name="Kalinowski J."/>
            <person name="Ruckert C."/>
        </authorList>
    </citation>
    <scope>NUCLEOTIDE SEQUENCE</scope>
    <source>
        <strain evidence="10">CGMCC 1.12987</strain>
    </source>
</reference>
<dbReference type="InterPro" id="IPR007862">
    <property type="entry name" value="Adenylate_kinase_lid-dom"/>
</dbReference>
<evidence type="ECO:0000256" key="2">
    <source>
        <dbReference type="ARBA" id="ARBA00022727"/>
    </source>
</evidence>
<dbReference type="NCBIfam" id="NF011100">
    <property type="entry name" value="PRK14527.1"/>
    <property type="match status" value="1"/>
</dbReference>
<dbReference type="InterPro" id="IPR006259">
    <property type="entry name" value="Adenyl_kin_sub"/>
</dbReference>
<feature type="binding site" evidence="6">
    <location>
        <position position="111"/>
    </location>
    <ligand>
        <name>AMP</name>
        <dbReference type="ChEBI" id="CHEBI:456215"/>
    </ligand>
</feature>
<evidence type="ECO:0000256" key="7">
    <source>
        <dbReference type="RuleBase" id="RU003330"/>
    </source>
</evidence>
<evidence type="ECO:0000256" key="1">
    <source>
        <dbReference type="ARBA" id="ARBA00022679"/>
    </source>
</evidence>
<dbReference type="FunFam" id="3.40.50.300:FF:000106">
    <property type="entry name" value="Adenylate kinase mitochondrial"/>
    <property type="match status" value="1"/>
</dbReference>
<keyword evidence="2 6" id="KW-0545">Nucleotide biosynthesis</keyword>
<dbReference type="NCBIfam" id="NF001380">
    <property type="entry name" value="PRK00279.1-2"/>
    <property type="match status" value="1"/>
</dbReference>
<gene>
    <name evidence="6 10" type="primary">adk</name>
    <name evidence="10" type="ORF">GCM10010916_25190</name>
</gene>
<dbReference type="InterPro" id="IPR027417">
    <property type="entry name" value="P-loop_NTPase"/>
</dbReference>
<dbReference type="NCBIfam" id="TIGR01351">
    <property type="entry name" value="adk"/>
    <property type="match status" value="1"/>
</dbReference>
<feature type="binding site" evidence="6">
    <location>
        <position position="146"/>
    </location>
    <ligand>
        <name>ATP</name>
        <dbReference type="ChEBI" id="CHEBI:30616"/>
    </ligand>
</feature>
<dbReference type="InterPro" id="IPR033690">
    <property type="entry name" value="Adenylat_kinase_CS"/>
</dbReference>
<dbReference type="Pfam" id="PF05191">
    <property type="entry name" value="ADK_lid"/>
    <property type="match status" value="1"/>
</dbReference>
<dbReference type="GO" id="GO:0008270">
    <property type="term" value="F:zinc ion binding"/>
    <property type="evidence" value="ECO:0007669"/>
    <property type="project" value="UniProtKB-UniRule"/>
</dbReference>
<keyword evidence="1 6" id="KW-0808">Transferase</keyword>
<keyword evidence="4 6" id="KW-0418">Kinase</keyword>
<keyword evidence="6" id="KW-0963">Cytoplasm</keyword>
<feature type="binding site" evidence="6">
    <location>
        <position position="172"/>
    </location>
    <ligand>
        <name>Zn(2+)</name>
        <dbReference type="ChEBI" id="CHEBI:29105"/>
        <note>structural</note>
    </ligand>
</feature>
<dbReference type="PANTHER" id="PTHR23359">
    <property type="entry name" value="NUCLEOTIDE KINASE"/>
    <property type="match status" value="1"/>
</dbReference>
<feature type="binding site" evidence="6">
    <location>
        <begin position="29"/>
        <end position="34"/>
    </location>
    <ligand>
        <name>ATP</name>
        <dbReference type="ChEBI" id="CHEBI:30616"/>
    </ligand>
</feature>
<feature type="binding site" evidence="6">
    <location>
        <position position="218"/>
    </location>
    <ligand>
        <name>ATP</name>
        <dbReference type="ChEBI" id="CHEBI:30616"/>
    </ligand>
</feature>
<protein>
    <recommendedName>
        <fullName evidence="6 8">Adenylate kinase</fullName>
        <shortName evidence="6">AK</shortName>
        <ecNumber evidence="6 8">2.7.4.3</ecNumber>
    </recommendedName>
    <alternativeName>
        <fullName evidence="6">ATP-AMP transphosphorylase</fullName>
    </alternativeName>
    <alternativeName>
        <fullName evidence="6">ATP:AMP phosphotransferase</fullName>
    </alternativeName>
    <alternativeName>
        <fullName evidence="6">Adenylate monophosphate kinase</fullName>
    </alternativeName>
</protein>
<feature type="binding site" evidence="6">
    <location>
        <position position="152"/>
    </location>
    <ligand>
        <name>Zn(2+)</name>
        <dbReference type="ChEBI" id="CHEBI:29105"/>
        <note>structural</note>
    </ligand>
</feature>
<dbReference type="AlphaFoldDB" id="A0A917D1V6"/>
<reference evidence="10" key="2">
    <citation type="submission" date="2020-09" db="EMBL/GenBank/DDBJ databases">
        <authorList>
            <person name="Sun Q."/>
            <person name="Zhou Y."/>
        </authorList>
    </citation>
    <scope>NUCLEOTIDE SEQUENCE</scope>
    <source>
        <strain evidence="10">CGMCC 1.12987</strain>
    </source>
</reference>
<comment type="pathway">
    <text evidence="6">Purine metabolism; AMP biosynthesis via salvage pathway; AMP from ADP: step 1/1.</text>
</comment>
<dbReference type="Proteomes" id="UP000644756">
    <property type="component" value="Unassembled WGS sequence"/>
</dbReference>
<dbReference type="EC" id="2.7.4.3" evidence="6 8"/>
<feature type="binding site" evidence="6">
    <location>
        <begin position="104"/>
        <end position="107"/>
    </location>
    <ligand>
        <name>AMP</name>
        <dbReference type="ChEBI" id="CHEBI:456215"/>
    </ligand>
</feature>
<dbReference type="GO" id="GO:0005737">
    <property type="term" value="C:cytoplasm"/>
    <property type="evidence" value="ECO:0007669"/>
    <property type="project" value="UniProtKB-SubCell"/>
</dbReference>
<comment type="similarity">
    <text evidence="6 7">Belongs to the adenylate kinase family.</text>
</comment>